<evidence type="ECO:0000256" key="4">
    <source>
        <dbReference type="ARBA" id="ARBA00022741"/>
    </source>
</evidence>
<evidence type="ECO:0000256" key="7">
    <source>
        <dbReference type="ARBA" id="ARBA00023134"/>
    </source>
</evidence>
<evidence type="ECO:0000313" key="12">
    <source>
        <dbReference type="EMBL" id="EDM29690.1"/>
    </source>
</evidence>
<keyword evidence="6" id="KW-0460">Magnesium</keyword>
<evidence type="ECO:0000256" key="5">
    <source>
        <dbReference type="ARBA" id="ARBA00022801"/>
    </source>
</evidence>
<evidence type="ECO:0000256" key="6">
    <source>
        <dbReference type="ARBA" id="ARBA00022842"/>
    </source>
</evidence>
<dbReference type="EC" id="3.5.4.25" evidence="2"/>
<evidence type="ECO:0000256" key="10">
    <source>
        <dbReference type="ARBA" id="ARBA00049295"/>
    </source>
</evidence>
<comment type="pathway">
    <text evidence="1">Cofactor biosynthesis; riboflavin biosynthesis.</text>
</comment>
<accession>A6DFW0</accession>
<dbReference type="Pfam" id="PF00925">
    <property type="entry name" value="GTP_cyclohydro2"/>
    <property type="match status" value="1"/>
</dbReference>
<dbReference type="NCBIfam" id="NF001591">
    <property type="entry name" value="PRK00393.1"/>
    <property type="match status" value="1"/>
</dbReference>
<protein>
    <recommendedName>
        <fullName evidence="2">GTP cyclohydrolase II</fullName>
        <ecNumber evidence="2">3.5.4.25</ecNumber>
    </recommendedName>
</protein>
<sequence length="361" mass="41419">MNQLKDRLEKKLDHLRRGELLYYKAEKSEDVYAFCFLNKSAELKIADLMTYGGPLSLLVSDQSEICQSREIIEDCTVLPCEFTPQGLINVFNNQSETEDRVLLRVVKNHDILENLSVEGRIVEFASNVEGDEHCLIYTKIYNKVNVDSSLLLNEEDVSLSRFFNPRLIEMTGMTELDLQQGSFKLYSFYSEIDARYHWAFVCDEKKEEKKTPLVRIESECLTGHVFGSLLCDCGDQLSKGLEEIKEYGYGALVYLRQEGRGIGLKAKLDAYYLQQFHGMDTVDANIAVGMPEDARDYLIGAQIINYLKFEPLKLLTNNPAKITGLNRYGLSVEQQVSHIIPPSKHNKRYLDTKRDRMGHRI</sequence>
<evidence type="ECO:0000256" key="9">
    <source>
        <dbReference type="ARBA" id="ARBA00023239"/>
    </source>
</evidence>
<dbReference type="eggNOG" id="COG0807">
    <property type="taxonomic scope" value="Bacteria"/>
</dbReference>
<dbReference type="Proteomes" id="UP000004947">
    <property type="component" value="Unassembled WGS sequence"/>
</dbReference>
<proteinExistence type="predicted"/>
<organism evidence="12 13">
    <name type="scientific">Lentisphaera araneosa HTCC2155</name>
    <dbReference type="NCBI Taxonomy" id="313628"/>
    <lineage>
        <taxon>Bacteria</taxon>
        <taxon>Pseudomonadati</taxon>
        <taxon>Lentisphaerota</taxon>
        <taxon>Lentisphaeria</taxon>
        <taxon>Lentisphaerales</taxon>
        <taxon>Lentisphaeraceae</taxon>
        <taxon>Lentisphaera</taxon>
    </lineage>
</organism>
<feature type="domain" description="GTP cyclohydrolase II" evidence="11">
    <location>
        <begin position="174"/>
        <end position="336"/>
    </location>
</feature>
<keyword evidence="9" id="KW-0456">Lyase</keyword>
<dbReference type="Gene3D" id="3.40.50.10990">
    <property type="entry name" value="GTP cyclohydrolase II"/>
    <property type="match status" value="1"/>
</dbReference>
<dbReference type="GO" id="GO:0005525">
    <property type="term" value="F:GTP binding"/>
    <property type="evidence" value="ECO:0007669"/>
    <property type="project" value="UniProtKB-KW"/>
</dbReference>
<dbReference type="GO" id="GO:0003935">
    <property type="term" value="F:GTP cyclohydrolase II activity"/>
    <property type="evidence" value="ECO:0007669"/>
    <property type="project" value="UniProtKB-EC"/>
</dbReference>
<dbReference type="STRING" id="313628.LNTAR_18108"/>
<dbReference type="InterPro" id="IPR000926">
    <property type="entry name" value="RibA"/>
</dbReference>
<dbReference type="CDD" id="cd00641">
    <property type="entry name" value="GTP_cyclohydro2"/>
    <property type="match status" value="1"/>
</dbReference>
<dbReference type="OrthoDB" id="9793111at2"/>
<dbReference type="GO" id="GO:0005829">
    <property type="term" value="C:cytosol"/>
    <property type="evidence" value="ECO:0007669"/>
    <property type="project" value="TreeGrafter"/>
</dbReference>
<dbReference type="UniPathway" id="UPA00275"/>
<evidence type="ECO:0000256" key="1">
    <source>
        <dbReference type="ARBA" id="ARBA00005104"/>
    </source>
</evidence>
<dbReference type="AlphaFoldDB" id="A6DFW0"/>
<keyword evidence="8" id="KW-0464">Manganese</keyword>
<dbReference type="GO" id="GO:0009231">
    <property type="term" value="P:riboflavin biosynthetic process"/>
    <property type="evidence" value="ECO:0007669"/>
    <property type="project" value="UniProtKB-UniPathway"/>
</dbReference>
<dbReference type="PANTHER" id="PTHR21327">
    <property type="entry name" value="GTP CYCLOHYDROLASE II-RELATED"/>
    <property type="match status" value="1"/>
</dbReference>
<evidence type="ECO:0000259" key="11">
    <source>
        <dbReference type="Pfam" id="PF00925"/>
    </source>
</evidence>
<evidence type="ECO:0000256" key="2">
    <source>
        <dbReference type="ARBA" id="ARBA00012762"/>
    </source>
</evidence>
<keyword evidence="13" id="KW-1185">Reference proteome</keyword>
<dbReference type="InterPro" id="IPR032677">
    <property type="entry name" value="GTP_cyclohydro_II"/>
</dbReference>
<dbReference type="InterPro" id="IPR036144">
    <property type="entry name" value="RibA-like_sf"/>
</dbReference>
<keyword evidence="5 12" id="KW-0378">Hydrolase</keyword>
<comment type="caution">
    <text evidence="12">The sequence shown here is derived from an EMBL/GenBank/DDBJ whole genome shotgun (WGS) entry which is preliminary data.</text>
</comment>
<dbReference type="SUPFAM" id="SSF142695">
    <property type="entry name" value="RibA-like"/>
    <property type="match status" value="1"/>
</dbReference>
<keyword evidence="4" id="KW-0547">Nucleotide-binding</keyword>
<dbReference type="PANTHER" id="PTHR21327:SF46">
    <property type="entry name" value="3,4-DIHYDROXY-2-BUTANONE 4-PHOSPHATE SYNTHASE"/>
    <property type="match status" value="1"/>
</dbReference>
<reference evidence="12 13" key="1">
    <citation type="journal article" date="2010" name="J. Bacteriol.">
        <title>Genome sequence of Lentisphaera araneosa HTCC2155T, the type species of the order Lentisphaerales in the phylum Lentisphaerae.</title>
        <authorList>
            <person name="Thrash J.C."/>
            <person name="Cho J.C."/>
            <person name="Vergin K.L."/>
            <person name="Morris R.M."/>
            <person name="Giovannoni S.J."/>
        </authorList>
    </citation>
    <scope>NUCLEOTIDE SEQUENCE [LARGE SCALE GENOMIC DNA]</scope>
    <source>
        <strain evidence="12 13">HTCC2155</strain>
    </source>
</reference>
<evidence type="ECO:0000256" key="8">
    <source>
        <dbReference type="ARBA" id="ARBA00023211"/>
    </source>
</evidence>
<dbReference type="RefSeq" id="WP_007276809.1">
    <property type="nucleotide sequence ID" value="NZ_ABCK01000001.1"/>
</dbReference>
<dbReference type="GO" id="GO:0008686">
    <property type="term" value="F:3,4-dihydroxy-2-butanone-4-phosphate synthase activity"/>
    <property type="evidence" value="ECO:0007669"/>
    <property type="project" value="TreeGrafter"/>
</dbReference>
<evidence type="ECO:0000256" key="3">
    <source>
        <dbReference type="ARBA" id="ARBA00022619"/>
    </source>
</evidence>
<keyword evidence="7" id="KW-0342">GTP-binding</keyword>
<keyword evidence="3" id="KW-0686">Riboflavin biosynthesis</keyword>
<comment type="catalytic activity">
    <reaction evidence="10">
        <text>GTP + 4 H2O = 2,5-diamino-6-hydroxy-4-(5-phosphoribosylamino)-pyrimidine + formate + 2 phosphate + 3 H(+)</text>
        <dbReference type="Rhea" id="RHEA:23704"/>
        <dbReference type="ChEBI" id="CHEBI:15377"/>
        <dbReference type="ChEBI" id="CHEBI:15378"/>
        <dbReference type="ChEBI" id="CHEBI:15740"/>
        <dbReference type="ChEBI" id="CHEBI:37565"/>
        <dbReference type="ChEBI" id="CHEBI:43474"/>
        <dbReference type="ChEBI" id="CHEBI:58614"/>
        <dbReference type="EC" id="3.5.4.25"/>
    </reaction>
</comment>
<evidence type="ECO:0000313" key="13">
    <source>
        <dbReference type="Proteomes" id="UP000004947"/>
    </source>
</evidence>
<dbReference type="EMBL" id="ABCK01000001">
    <property type="protein sequence ID" value="EDM29690.1"/>
    <property type="molecule type" value="Genomic_DNA"/>
</dbReference>
<gene>
    <name evidence="12" type="ORF">LNTAR_18108</name>
</gene>
<name>A6DFW0_9BACT</name>